<evidence type="ECO:0000259" key="4">
    <source>
        <dbReference type="Pfam" id="PF13336"/>
    </source>
</evidence>
<dbReference type="Gene3D" id="3.40.1080.10">
    <property type="entry name" value="Glutaconate Coenzyme A-transferase"/>
    <property type="match status" value="1"/>
</dbReference>
<dbReference type="Proteomes" id="UP000285301">
    <property type="component" value="Unassembled WGS sequence"/>
</dbReference>
<dbReference type="InterPro" id="IPR026888">
    <property type="entry name" value="AcetylCoA_hyd_C"/>
</dbReference>
<evidence type="ECO:0000256" key="2">
    <source>
        <dbReference type="ARBA" id="ARBA00022679"/>
    </source>
</evidence>
<feature type="domain" description="Acetyl-CoA hydrolase/transferase C-terminal" evidence="4">
    <location>
        <begin position="215"/>
        <end position="369"/>
    </location>
</feature>
<dbReference type="OrthoDB" id="10250396at2759"/>
<evidence type="ECO:0000313" key="6">
    <source>
        <dbReference type="Proteomes" id="UP000285301"/>
    </source>
</evidence>
<reference evidence="5 6" key="1">
    <citation type="journal article" date="2018" name="Gigascience">
        <title>Genomes of trombidid mites reveal novel predicted allergens and laterally-transferred genes associated with secondary metabolism.</title>
        <authorList>
            <person name="Dong X."/>
            <person name="Chaisiri K."/>
            <person name="Xia D."/>
            <person name="Armstrong S.D."/>
            <person name="Fang Y."/>
            <person name="Donnelly M.J."/>
            <person name="Kadowaki T."/>
            <person name="McGarry J.W."/>
            <person name="Darby A.C."/>
            <person name="Makepeace B.L."/>
        </authorList>
    </citation>
    <scope>NUCLEOTIDE SEQUENCE [LARGE SCALE GENOMIC DNA]</scope>
    <source>
        <strain evidence="5">UoL-WK</strain>
    </source>
</reference>
<dbReference type="Gene3D" id="3.40.1080.20">
    <property type="entry name" value="Acetyl-CoA hydrolase/transferase C-terminal domain"/>
    <property type="match status" value="1"/>
</dbReference>
<dbReference type="InterPro" id="IPR046433">
    <property type="entry name" value="ActCoA_hydro"/>
</dbReference>
<dbReference type="GO" id="GO:0006083">
    <property type="term" value="P:acetate metabolic process"/>
    <property type="evidence" value="ECO:0007669"/>
    <property type="project" value="InterPro"/>
</dbReference>
<accession>A0A3S3P236</accession>
<dbReference type="EMBL" id="NCKU01017017">
    <property type="protein sequence ID" value="RWR99080.1"/>
    <property type="molecule type" value="Genomic_DNA"/>
</dbReference>
<dbReference type="InterPro" id="IPR003702">
    <property type="entry name" value="ActCoA_hydro_N"/>
</dbReference>
<evidence type="ECO:0000256" key="1">
    <source>
        <dbReference type="ARBA" id="ARBA00009632"/>
    </source>
</evidence>
<dbReference type="GO" id="GO:0008775">
    <property type="term" value="F:acetate CoA-transferase activity"/>
    <property type="evidence" value="ECO:0007669"/>
    <property type="project" value="InterPro"/>
</dbReference>
<sequence length="379" mass="41073">LTIGALGLNQKDVDGMFRSVGMFTSGDTRESINEGRSDYLPIFLSETPLIFQRGIVKPDVTLIHVSPADEHGYHSLGTTVDFIRAAMMNSKYIVAQVNPRMPRTFGDALVHESHIDAAVEVTAELPEAKPAPLTDIEKLIGKHISDNLVEDGCTLQLGIGSIPDAVLSMCTHQKDLGIHSEMISDGAVDLINSGAVTNRFKAVEPGLTVVTFALGTRKLYDFMNNNPSISMRVTNFTNNEFIIAKNPKVVAINSCIEIDIVGQVCSDTLGPKLYSGFGGQVDFLRGAALSEDGKGKAILAFPSTTNKGESKIVPFLKAGACVTTTRAHVHYVVTEYGIADLFGKNYRQRACALINIAHPNHREALERAAFERLKCMPSP</sequence>
<keyword evidence="2 5" id="KW-0808">Transferase</keyword>
<organism evidence="5 6">
    <name type="scientific">Dinothrombium tinctorium</name>
    <dbReference type="NCBI Taxonomy" id="1965070"/>
    <lineage>
        <taxon>Eukaryota</taxon>
        <taxon>Metazoa</taxon>
        <taxon>Ecdysozoa</taxon>
        <taxon>Arthropoda</taxon>
        <taxon>Chelicerata</taxon>
        <taxon>Arachnida</taxon>
        <taxon>Acari</taxon>
        <taxon>Acariformes</taxon>
        <taxon>Trombidiformes</taxon>
        <taxon>Prostigmata</taxon>
        <taxon>Anystina</taxon>
        <taxon>Parasitengona</taxon>
        <taxon>Trombidioidea</taxon>
        <taxon>Trombidiidae</taxon>
        <taxon>Dinothrombium</taxon>
    </lineage>
</organism>
<dbReference type="Pfam" id="PF02550">
    <property type="entry name" value="AcetylCoA_hydro"/>
    <property type="match status" value="1"/>
</dbReference>
<evidence type="ECO:0000313" key="5">
    <source>
        <dbReference type="EMBL" id="RWR99080.1"/>
    </source>
</evidence>
<protein>
    <submittedName>
        <fullName evidence="5">4-hydroxybutyrate coenzyme A transferase-like protein</fullName>
    </submittedName>
</protein>
<dbReference type="PANTHER" id="PTHR21432">
    <property type="entry name" value="ACETYL-COA HYDROLASE-RELATED"/>
    <property type="match status" value="1"/>
</dbReference>
<name>A0A3S3P236_9ACAR</name>
<comment type="caution">
    <text evidence="5">The sequence shown here is derived from an EMBL/GenBank/DDBJ whole genome shotgun (WGS) entry which is preliminary data.</text>
</comment>
<proteinExistence type="inferred from homology"/>
<gene>
    <name evidence="5" type="ORF">B4U79_13689</name>
</gene>
<dbReference type="Pfam" id="PF13336">
    <property type="entry name" value="AcetylCoA_hyd_C"/>
    <property type="match status" value="1"/>
</dbReference>
<dbReference type="InterPro" id="IPR037171">
    <property type="entry name" value="NagB/RpiA_transferase-like"/>
</dbReference>
<dbReference type="AlphaFoldDB" id="A0A3S3P236"/>
<keyword evidence="6" id="KW-1185">Reference proteome</keyword>
<dbReference type="Gene3D" id="3.30.750.70">
    <property type="entry name" value="4-hydroxybutyrate coenzyme like domains"/>
    <property type="match status" value="1"/>
</dbReference>
<dbReference type="GO" id="GO:0005739">
    <property type="term" value="C:mitochondrion"/>
    <property type="evidence" value="ECO:0007669"/>
    <property type="project" value="TreeGrafter"/>
</dbReference>
<dbReference type="InterPro" id="IPR038460">
    <property type="entry name" value="AcetylCoA_hyd_C_sf"/>
</dbReference>
<dbReference type="STRING" id="1965070.A0A3S3P236"/>
<feature type="non-terminal residue" evidence="5">
    <location>
        <position position="1"/>
    </location>
</feature>
<evidence type="ECO:0000259" key="3">
    <source>
        <dbReference type="Pfam" id="PF02550"/>
    </source>
</evidence>
<dbReference type="PANTHER" id="PTHR21432:SF20">
    <property type="entry name" value="ACETYL-COA HYDROLASE"/>
    <property type="match status" value="1"/>
</dbReference>
<comment type="similarity">
    <text evidence="1">Belongs to the acetyl-CoA hydrolase/transferase family.</text>
</comment>
<feature type="domain" description="Acetyl-CoA hydrolase/transferase N-terminal" evidence="3">
    <location>
        <begin position="16"/>
        <end position="118"/>
    </location>
</feature>
<dbReference type="SUPFAM" id="SSF100950">
    <property type="entry name" value="NagB/RpiA/CoA transferase-like"/>
    <property type="match status" value="2"/>
</dbReference>